<feature type="compositionally biased region" description="Basic and acidic residues" evidence="1">
    <location>
        <begin position="84"/>
        <end position="93"/>
    </location>
</feature>
<sequence>SFVFLNYSAMKKKESGAEGRERRKIDAEESEKVSKFMKTFFVRPRESNSPDVKKSPNATSLLRSKSDAQSKEEIISEAEQQGFDDDHLKIKKK</sequence>
<feature type="non-terminal residue" evidence="3">
    <location>
        <position position="1"/>
    </location>
</feature>
<organism evidence="3 4">
    <name type="scientific">Araneus ventricosus</name>
    <name type="common">Orbweaver spider</name>
    <name type="synonym">Epeira ventricosa</name>
    <dbReference type="NCBI Taxonomy" id="182803"/>
    <lineage>
        <taxon>Eukaryota</taxon>
        <taxon>Metazoa</taxon>
        <taxon>Ecdysozoa</taxon>
        <taxon>Arthropoda</taxon>
        <taxon>Chelicerata</taxon>
        <taxon>Arachnida</taxon>
        <taxon>Araneae</taxon>
        <taxon>Araneomorphae</taxon>
        <taxon>Entelegynae</taxon>
        <taxon>Araneoidea</taxon>
        <taxon>Araneidae</taxon>
        <taxon>Araneus</taxon>
    </lineage>
</organism>
<feature type="compositionally biased region" description="Basic and acidic residues" evidence="1">
    <location>
        <begin position="64"/>
        <end position="74"/>
    </location>
</feature>
<reference evidence="3 4" key="1">
    <citation type="journal article" date="2019" name="Sci. Rep.">
        <title>Orb-weaving spider Araneus ventricosus genome elucidates the spidroin gene catalogue.</title>
        <authorList>
            <person name="Kono N."/>
            <person name="Nakamura H."/>
            <person name="Ohtoshi R."/>
            <person name="Moran D.A.P."/>
            <person name="Shinohara A."/>
            <person name="Yoshida Y."/>
            <person name="Fujiwara M."/>
            <person name="Mori M."/>
            <person name="Tomita M."/>
            <person name="Arakawa K."/>
        </authorList>
    </citation>
    <scope>NUCLEOTIDE SEQUENCE [LARGE SCALE GENOMIC DNA]</scope>
</reference>
<protein>
    <submittedName>
        <fullName evidence="3">Uncharacterized protein</fullName>
    </submittedName>
</protein>
<dbReference type="EMBL" id="BGPR01121619">
    <property type="protein sequence ID" value="GBN21974.1"/>
    <property type="molecule type" value="Genomic_DNA"/>
</dbReference>
<comment type="caution">
    <text evidence="3">The sequence shown here is derived from an EMBL/GenBank/DDBJ whole genome shotgun (WGS) entry which is preliminary data.</text>
</comment>
<evidence type="ECO:0000313" key="3">
    <source>
        <dbReference type="EMBL" id="GBN21974.1"/>
    </source>
</evidence>
<accession>A0A4Y2M5Y6</accession>
<name>A0A4Y2M5Y6_ARAVE</name>
<feature type="compositionally biased region" description="Basic and acidic residues" evidence="1">
    <location>
        <begin position="44"/>
        <end position="54"/>
    </location>
</feature>
<evidence type="ECO:0000313" key="2">
    <source>
        <dbReference type="EMBL" id="GBN20937.1"/>
    </source>
</evidence>
<keyword evidence="4" id="KW-1185">Reference proteome</keyword>
<evidence type="ECO:0000313" key="4">
    <source>
        <dbReference type="Proteomes" id="UP000499080"/>
    </source>
</evidence>
<dbReference type="OrthoDB" id="8300616at2759"/>
<feature type="region of interest" description="Disordered" evidence="1">
    <location>
        <begin position="44"/>
        <end position="93"/>
    </location>
</feature>
<dbReference type="EMBL" id="BGPR01121238">
    <property type="protein sequence ID" value="GBN20937.1"/>
    <property type="molecule type" value="Genomic_DNA"/>
</dbReference>
<gene>
    <name evidence="2" type="ORF">AVEN_119314_1</name>
    <name evidence="3" type="ORF">AVEN_9299_1</name>
</gene>
<dbReference type="Proteomes" id="UP000499080">
    <property type="component" value="Unassembled WGS sequence"/>
</dbReference>
<proteinExistence type="predicted"/>
<evidence type="ECO:0000256" key="1">
    <source>
        <dbReference type="SAM" id="MobiDB-lite"/>
    </source>
</evidence>
<dbReference type="AlphaFoldDB" id="A0A4Y2M5Y6"/>